<name>A0A7X3MGU3_9FIRM</name>
<dbReference type="FunFam" id="3.40.50.1000:FF:000162">
    <property type="entry name" value="HAD-like protein"/>
    <property type="match status" value="1"/>
</dbReference>
<sequence>MLETKMLEDIEAVIFDMDGTLIDSMWIWPSIDEDFFKKYDLVEPENFHEDIEGMSYTEVVHFFLEVFPTLKQTPEQIMDEWTDMARDRYMHEAPLKEGAYEFILEMKRQGKKIGIATSNGRVLVEDTLKSLGVEEYFDVVRTACEAGKGKPAPDVYLMVADEMGISPKRCLVFEDVPMGILAGKNAGMKVCAIDDEFSRIQEEKKKSLADYYIHNYDDIRNETYEVL</sequence>
<protein>
    <submittedName>
        <fullName evidence="1">HAD-IA family hydrolase</fullName>
    </submittedName>
</protein>
<dbReference type="SFLD" id="SFLDS00003">
    <property type="entry name" value="Haloacid_Dehalogenase"/>
    <property type="match status" value="1"/>
</dbReference>
<dbReference type="RefSeq" id="WP_159751298.1">
    <property type="nucleotide sequence ID" value="NZ_CASSPE010000163.1"/>
</dbReference>
<dbReference type="Pfam" id="PF13419">
    <property type="entry name" value="HAD_2"/>
    <property type="match status" value="1"/>
</dbReference>
<dbReference type="NCBIfam" id="TIGR01509">
    <property type="entry name" value="HAD-SF-IA-v3"/>
    <property type="match status" value="1"/>
</dbReference>
<dbReference type="EMBL" id="WUQX01000001">
    <property type="protein sequence ID" value="MXP76129.1"/>
    <property type="molecule type" value="Genomic_DNA"/>
</dbReference>
<dbReference type="InterPro" id="IPR023198">
    <property type="entry name" value="PGP-like_dom2"/>
</dbReference>
<dbReference type="CDD" id="cd07505">
    <property type="entry name" value="HAD_BPGM-like"/>
    <property type="match status" value="1"/>
</dbReference>
<comment type="caution">
    <text evidence="1">The sequence shown here is derived from an EMBL/GenBank/DDBJ whole genome shotgun (WGS) entry which is preliminary data.</text>
</comment>
<dbReference type="Proteomes" id="UP000460412">
    <property type="component" value="Unassembled WGS sequence"/>
</dbReference>
<proteinExistence type="predicted"/>
<dbReference type="SFLD" id="SFLDG01135">
    <property type="entry name" value="C1.5.6:_HAD__Beta-PGM__Phospha"/>
    <property type="match status" value="1"/>
</dbReference>
<keyword evidence="2" id="KW-1185">Reference proteome</keyword>
<dbReference type="SFLD" id="SFLDG01129">
    <property type="entry name" value="C1.5:_HAD__Beta-PGM__Phosphata"/>
    <property type="match status" value="1"/>
</dbReference>
<dbReference type="InterPro" id="IPR036412">
    <property type="entry name" value="HAD-like_sf"/>
</dbReference>
<dbReference type="SUPFAM" id="SSF56784">
    <property type="entry name" value="HAD-like"/>
    <property type="match status" value="1"/>
</dbReference>
<keyword evidence="1" id="KW-0378">Hydrolase</keyword>
<evidence type="ECO:0000313" key="2">
    <source>
        <dbReference type="Proteomes" id="UP000460412"/>
    </source>
</evidence>
<dbReference type="Gene3D" id="3.40.50.1000">
    <property type="entry name" value="HAD superfamily/HAD-like"/>
    <property type="match status" value="1"/>
</dbReference>
<gene>
    <name evidence="1" type="ORF">GN277_12220</name>
</gene>
<organism evidence="1 2">
    <name type="scientific">Sporofaciens musculi</name>
    <dbReference type="NCBI Taxonomy" id="2681861"/>
    <lineage>
        <taxon>Bacteria</taxon>
        <taxon>Bacillati</taxon>
        <taxon>Bacillota</taxon>
        <taxon>Clostridia</taxon>
        <taxon>Lachnospirales</taxon>
        <taxon>Lachnospiraceae</taxon>
        <taxon>Sporofaciens</taxon>
    </lineage>
</organism>
<dbReference type="PRINTS" id="PR00413">
    <property type="entry name" value="HADHALOGNASE"/>
</dbReference>
<dbReference type="InterPro" id="IPR023214">
    <property type="entry name" value="HAD_sf"/>
</dbReference>
<dbReference type="Gene3D" id="1.10.150.240">
    <property type="entry name" value="Putative phosphatase, domain 2"/>
    <property type="match status" value="1"/>
</dbReference>
<dbReference type="InterPro" id="IPR041492">
    <property type="entry name" value="HAD_2"/>
</dbReference>
<dbReference type="PANTHER" id="PTHR18901">
    <property type="entry name" value="2-DEOXYGLUCOSE-6-PHOSPHATE PHOSPHATASE 2"/>
    <property type="match status" value="1"/>
</dbReference>
<dbReference type="InterPro" id="IPR006439">
    <property type="entry name" value="HAD-SF_hydro_IA"/>
</dbReference>
<dbReference type="PANTHER" id="PTHR18901:SF38">
    <property type="entry name" value="PSEUDOURIDINE-5'-PHOSPHATASE"/>
    <property type="match status" value="1"/>
</dbReference>
<accession>A0A7X3MGU3</accession>
<dbReference type="AlphaFoldDB" id="A0A7X3MGU3"/>
<dbReference type="GO" id="GO:0016791">
    <property type="term" value="F:phosphatase activity"/>
    <property type="evidence" value="ECO:0007669"/>
    <property type="project" value="TreeGrafter"/>
</dbReference>
<reference evidence="1 2" key="1">
    <citation type="submission" date="2019-12" db="EMBL/GenBank/DDBJ databases">
        <title>Sporaefaciens musculi gen. nov., sp. nov., a novel bacterium isolated from the caecum of an obese mouse.</title>
        <authorList>
            <person name="Rasmussen T.S."/>
            <person name="Streidl T."/>
            <person name="Hitch T.C.A."/>
            <person name="Wortmann E."/>
            <person name="Deptula P."/>
            <person name="Hansen M."/>
            <person name="Nielsen D.S."/>
            <person name="Clavel T."/>
            <person name="Vogensen F.K."/>
        </authorList>
    </citation>
    <scope>NUCLEOTIDE SEQUENCE [LARGE SCALE GENOMIC DNA]</scope>
    <source>
        <strain evidence="1 2">WCA-9-b2</strain>
    </source>
</reference>
<evidence type="ECO:0000313" key="1">
    <source>
        <dbReference type="EMBL" id="MXP76129.1"/>
    </source>
</evidence>